<evidence type="ECO:0000313" key="3">
    <source>
        <dbReference type="Ensembl" id="ENSAPEP00000026746.1"/>
    </source>
</evidence>
<proteinExistence type="inferred from homology"/>
<evidence type="ECO:0000259" key="2">
    <source>
        <dbReference type="PROSITE" id="PS51339"/>
    </source>
</evidence>
<reference evidence="3 4" key="1">
    <citation type="submission" date="2018-03" db="EMBL/GenBank/DDBJ databases">
        <title>Finding Nemo's genes: A chromosome-scale reference assembly of the genome of the orange clownfish Amphiprion percula.</title>
        <authorList>
            <person name="Lehmann R."/>
        </authorList>
    </citation>
    <scope>NUCLEOTIDE SEQUENCE</scope>
</reference>
<dbReference type="InterPro" id="IPR010569">
    <property type="entry name" value="Myotubularin-like_Pase_dom"/>
</dbReference>
<dbReference type="Pfam" id="PF06602">
    <property type="entry name" value="Myotub-related"/>
    <property type="match status" value="1"/>
</dbReference>
<dbReference type="Gene3D" id="2.30.29.30">
    <property type="entry name" value="Pleckstrin-homology domain (PH domain)/Phosphotyrosine-binding domain (PTB)"/>
    <property type="match status" value="1"/>
</dbReference>
<sequence length="548" mass="62467">MEFSEHIKTANVEDVVLRQPLHPPSRGTLCITGHHLLFSDREEGSSRQVLLLLRNIDAIEKSVENLLGYSGFFSKAGLSERTSGSSGTITIKCKDLQVLQLDIPGMEQCLNIAHSIETLSCLDSVSEMYPFFYRPADLSLQDQWGLSSPESYYSQMKELHGRWRLSSVNRDYLVCPSYPPAVIVPNSIDDHTLRKVAKFRQGGRFPVLCYYHRKNGMVIMRSSQPLTGANRKRCKEDELLLQAVIDGSDKGYIIDTRSSQQAQQARMTGGGFESKSCYSHWKRLHRQMERGKALQESLIKLVEACGDESNNMDRWLSKLENSKWLSYVQTALSTAGLLAECVERDGHSVLVHGSEGTDSSLLISTLAQLIMDPCCRTLDGFLALLEREWLQAGHPFQQRCAHSAYSHTRLQQESPVFLLLLDCVWQLWRQFPLALGFSEALLLRLATEVYASDYGTFLCNSDQERCAVGVKDKTHCLFQALLRPREKHYYSNPLYEPTELAIWPSVHPQSLQLWRGFFLRWTQQIRHLEEAQEEIRNMVIEWGKLALS</sequence>
<comment type="similarity">
    <text evidence="1">Belongs to the protein-tyrosine phosphatase family. Non-receptor class myotubularin subfamily.</text>
</comment>
<dbReference type="InterPro" id="IPR011993">
    <property type="entry name" value="PH-like_dom_sf"/>
</dbReference>
<accession>A0A3P8TQ68</accession>
<dbReference type="Proteomes" id="UP000265080">
    <property type="component" value="Chromosome 18"/>
</dbReference>
<dbReference type="InterPro" id="IPR030564">
    <property type="entry name" value="Myotubularin"/>
</dbReference>
<feature type="domain" description="Myotubularin phosphatase" evidence="2">
    <location>
        <begin position="143"/>
        <end position="518"/>
    </location>
</feature>
<dbReference type="GeneTree" id="ENSGT00940000163547"/>
<dbReference type="CDD" id="cd14536">
    <property type="entry name" value="PTP-MTMR9"/>
    <property type="match status" value="1"/>
</dbReference>
<dbReference type="SUPFAM" id="SSF50729">
    <property type="entry name" value="PH domain-like"/>
    <property type="match status" value="1"/>
</dbReference>
<dbReference type="InterPro" id="IPR029021">
    <property type="entry name" value="Prot-tyrosine_phosphatase-like"/>
</dbReference>
<dbReference type="GO" id="GO:0046856">
    <property type="term" value="P:phosphatidylinositol dephosphorylation"/>
    <property type="evidence" value="ECO:0007669"/>
    <property type="project" value="TreeGrafter"/>
</dbReference>
<dbReference type="STRING" id="161767.ENSAPEP00000026746"/>
<dbReference type="Ensembl" id="ENSAPET00000027460.1">
    <property type="protein sequence ID" value="ENSAPEP00000026746.1"/>
    <property type="gene ID" value="ENSAPEG00000019014.1"/>
</dbReference>
<keyword evidence="4" id="KW-1185">Reference proteome</keyword>
<dbReference type="AlphaFoldDB" id="A0A3P8TQ68"/>
<dbReference type="PANTHER" id="PTHR10807">
    <property type="entry name" value="MYOTUBULARIN-RELATED"/>
    <property type="match status" value="1"/>
</dbReference>
<evidence type="ECO:0000313" key="4">
    <source>
        <dbReference type="Proteomes" id="UP000265080"/>
    </source>
</evidence>
<reference evidence="3" key="3">
    <citation type="submission" date="2025-09" db="UniProtKB">
        <authorList>
            <consortium name="Ensembl"/>
        </authorList>
    </citation>
    <scope>IDENTIFICATION</scope>
</reference>
<dbReference type="GO" id="GO:0010507">
    <property type="term" value="P:negative regulation of autophagy"/>
    <property type="evidence" value="ECO:0007669"/>
    <property type="project" value="TreeGrafter"/>
</dbReference>
<dbReference type="PANTHER" id="PTHR10807:SF52">
    <property type="entry name" value="MYOTUBULARIN PHOSPHATASE DOMAIN-CONTAINING PROTEIN"/>
    <property type="match status" value="1"/>
</dbReference>
<organism evidence="3 4">
    <name type="scientific">Amphiprion percula</name>
    <name type="common">Orange clownfish</name>
    <name type="synonym">Lutjanus percula</name>
    <dbReference type="NCBI Taxonomy" id="161767"/>
    <lineage>
        <taxon>Eukaryota</taxon>
        <taxon>Metazoa</taxon>
        <taxon>Chordata</taxon>
        <taxon>Craniata</taxon>
        <taxon>Vertebrata</taxon>
        <taxon>Euteleostomi</taxon>
        <taxon>Actinopterygii</taxon>
        <taxon>Neopterygii</taxon>
        <taxon>Teleostei</taxon>
        <taxon>Neoteleostei</taxon>
        <taxon>Acanthomorphata</taxon>
        <taxon>Ovalentaria</taxon>
        <taxon>Pomacentridae</taxon>
        <taxon>Amphiprion</taxon>
    </lineage>
</organism>
<name>A0A3P8TQ68_AMPPE</name>
<dbReference type="SUPFAM" id="SSF52799">
    <property type="entry name" value="(Phosphotyrosine protein) phosphatases II"/>
    <property type="match status" value="1"/>
</dbReference>
<evidence type="ECO:0000256" key="1">
    <source>
        <dbReference type="ARBA" id="ARBA00007471"/>
    </source>
</evidence>
<reference evidence="3" key="2">
    <citation type="submission" date="2025-08" db="UniProtKB">
        <authorList>
            <consortium name="Ensembl"/>
        </authorList>
    </citation>
    <scope>IDENTIFICATION</scope>
</reference>
<protein>
    <submittedName>
        <fullName evidence="3">Zgc:154055</fullName>
    </submittedName>
</protein>
<dbReference type="GO" id="GO:0005737">
    <property type="term" value="C:cytoplasm"/>
    <property type="evidence" value="ECO:0007669"/>
    <property type="project" value="TreeGrafter"/>
</dbReference>
<dbReference type="GO" id="GO:0019903">
    <property type="term" value="F:protein phosphatase binding"/>
    <property type="evidence" value="ECO:0007669"/>
    <property type="project" value="TreeGrafter"/>
</dbReference>
<dbReference type="PROSITE" id="PS51339">
    <property type="entry name" value="PPASE_MYOTUBULARIN"/>
    <property type="match status" value="1"/>
</dbReference>